<dbReference type="Gene3D" id="2.170.130.10">
    <property type="entry name" value="TonB-dependent receptor, plug domain"/>
    <property type="match status" value="1"/>
</dbReference>
<dbReference type="PROSITE" id="PS52016">
    <property type="entry name" value="TONB_DEPENDENT_REC_3"/>
    <property type="match status" value="1"/>
</dbReference>
<keyword evidence="3 8" id="KW-1134">Transmembrane beta strand</keyword>
<dbReference type="Gene3D" id="2.40.170.20">
    <property type="entry name" value="TonB-dependent receptor, beta-barrel domain"/>
    <property type="match status" value="1"/>
</dbReference>
<dbReference type="RefSeq" id="WP_115468439.1">
    <property type="nucleotide sequence ID" value="NZ_QKRA01000005.1"/>
</dbReference>
<evidence type="ECO:0000256" key="1">
    <source>
        <dbReference type="ARBA" id="ARBA00004571"/>
    </source>
</evidence>
<dbReference type="InterPro" id="IPR039426">
    <property type="entry name" value="TonB-dep_rcpt-like"/>
</dbReference>
<gene>
    <name evidence="12" type="ORF">DN730_12300</name>
</gene>
<organism evidence="12 13">
    <name type="scientific">Marinomonas piezotolerans</name>
    <dbReference type="NCBI Taxonomy" id="2213058"/>
    <lineage>
        <taxon>Bacteria</taxon>
        <taxon>Pseudomonadati</taxon>
        <taxon>Pseudomonadota</taxon>
        <taxon>Gammaproteobacteria</taxon>
        <taxon>Oceanospirillales</taxon>
        <taxon>Oceanospirillaceae</taxon>
        <taxon>Marinomonas</taxon>
    </lineage>
</organism>
<comment type="similarity">
    <text evidence="8 9">Belongs to the TonB-dependent receptor family.</text>
</comment>
<dbReference type="GO" id="GO:0009279">
    <property type="term" value="C:cell outer membrane"/>
    <property type="evidence" value="ECO:0007669"/>
    <property type="project" value="UniProtKB-SubCell"/>
</dbReference>
<keyword evidence="5 9" id="KW-0798">TonB box</keyword>
<dbReference type="PANTHER" id="PTHR30069:SF27">
    <property type="entry name" value="BLL4766 PROTEIN"/>
    <property type="match status" value="1"/>
</dbReference>
<sequence>MIRDALGVVTILIACSVSAQESSQSLNSLDDLLYEPLPTVVTPAKVEQPRVEVSSTISVLDGDFIRRSNIQYVEDLLFFVPGFFVGPYLNSYDKIASFHGTELDRYRRIQVLVNGRSVYSSSYARVDWSALAVNVEDVERIEVNRGPNASSYGANSFLAVINIITRSPLDTLGTSLHAYTSNNGDSRLYGQHSGLSGAWSYRASASRGKVSGYETDYDGQKRNDGHVRTVGNAYIVYEGAQQKLDLDFGGAILDANIEQIEVSGVEYTDPHPKLSYDREHIKVGWERLLSPNHTVKAQYYYEHSEQDDTHHVEINTNDTISALFNGQLVSGETYYGQLVEDLDETRHDIELQSIWTPSKSYRLVNTVSYRQDEVYSKTYFDGGYQEELLRASTNLSYQVLDPVIINGGVMWEHSKLTGEYFSPQLGATLKLSEQASLRANVSQAYRPPDLYDQQAQWSYVFNGVRSIPANATGEAAEKITSYELGYFHNYPKFGMSYDVSVYREVLEDLVPSSKGYIDGVTSGGLSEGYTYDVTIDGLELEVDWRASNGVLVRGTAAFQETHSDEQDVLNTVAPLMSTLFASVPILDSVWFNSSYIYGYDMAEYDFKLLDIWLTYQLNADDFALNVGLGGSHRLDDDSYIRKDNISSDKSEYYLFANVSF</sequence>
<comment type="subcellular location">
    <subcellularLocation>
        <location evidence="1 8">Cell outer membrane</location>
        <topology evidence="1 8">Multi-pass membrane protein</topology>
    </subcellularLocation>
</comment>
<protein>
    <submittedName>
        <fullName evidence="12">TonB-dependent receptor</fullName>
    </submittedName>
</protein>
<evidence type="ECO:0000256" key="4">
    <source>
        <dbReference type="ARBA" id="ARBA00022692"/>
    </source>
</evidence>
<evidence type="ECO:0000313" key="12">
    <source>
        <dbReference type="EMBL" id="RDL43954.1"/>
    </source>
</evidence>
<dbReference type="GO" id="GO:0015344">
    <property type="term" value="F:siderophore uptake transmembrane transporter activity"/>
    <property type="evidence" value="ECO:0007669"/>
    <property type="project" value="TreeGrafter"/>
</dbReference>
<dbReference type="OrthoDB" id="9758929at2"/>
<feature type="domain" description="TonB-dependent receptor plug" evidence="11">
    <location>
        <begin position="51"/>
        <end position="157"/>
    </location>
</feature>
<dbReference type="PROSITE" id="PS51257">
    <property type="entry name" value="PROKAR_LIPOPROTEIN"/>
    <property type="match status" value="1"/>
</dbReference>
<dbReference type="InterPro" id="IPR000531">
    <property type="entry name" value="Beta-barrel_TonB"/>
</dbReference>
<dbReference type="SUPFAM" id="SSF56935">
    <property type="entry name" value="Porins"/>
    <property type="match status" value="1"/>
</dbReference>
<dbReference type="InterPro" id="IPR012910">
    <property type="entry name" value="Plug_dom"/>
</dbReference>
<dbReference type="Pfam" id="PF07715">
    <property type="entry name" value="Plug"/>
    <property type="match status" value="1"/>
</dbReference>
<keyword evidence="7 8" id="KW-0998">Cell outer membrane</keyword>
<proteinExistence type="inferred from homology"/>
<evidence type="ECO:0000259" key="11">
    <source>
        <dbReference type="Pfam" id="PF07715"/>
    </source>
</evidence>
<feature type="domain" description="TonB-dependent receptor-like beta-barrel" evidence="10">
    <location>
        <begin position="264"/>
        <end position="620"/>
    </location>
</feature>
<dbReference type="InterPro" id="IPR037066">
    <property type="entry name" value="Plug_dom_sf"/>
</dbReference>
<dbReference type="GO" id="GO:0044718">
    <property type="term" value="P:siderophore transmembrane transport"/>
    <property type="evidence" value="ECO:0007669"/>
    <property type="project" value="TreeGrafter"/>
</dbReference>
<evidence type="ECO:0000256" key="3">
    <source>
        <dbReference type="ARBA" id="ARBA00022452"/>
    </source>
</evidence>
<evidence type="ECO:0000256" key="7">
    <source>
        <dbReference type="ARBA" id="ARBA00023237"/>
    </source>
</evidence>
<keyword evidence="4 8" id="KW-0812">Transmembrane</keyword>
<name>A0A370U856_9GAMM</name>
<evidence type="ECO:0000256" key="2">
    <source>
        <dbReference type="ARBA" id="ARBA00022448"/>
    </source>
</evidence>
<evidence type="ECO:0000256" key="9">
    <source>
        <dbReference type="RuleBase" id="RU003357"/>
    </source>
</evidence>
<dbReference type="InterPro" id="IPR036942">
    <property type="entry name" value="Beta-barrel_TonB_sf"/>
</dbReference>
<dbReference type="AlphaFoldDB" id="A0A370U856"/>
<evidence type="ECO:0000259" key="10">
    <source>
        <dbReference type="Pfam" id="PF00593"/>
    </source>
</evidence>
<evidence type="ECO:0000313" key="13">
    <source>
        <dbReference type="Proteomes" id="UP000254326"/>
    </source>
</evidence>
<keyword evidence="6 8" id="KW-0472">Membrane</keyword>
<dbReference type="Proteomes" id="UP000254326">
    <property type="component" value="Unassembled WGS sequence"/>
</dbReference>
<evidence type="ECO:0000256" key="8">
    <source>
        <dbReference type="PROSITE-ProRule" id="PRU01360"/>
    </source>
</evidence>
<keyword evidence="2 8" id="KW-0813">Transport</keyword>
<evidence type="ECO:0000256" key="6">
    <source>
        <dbReference type="ARBA" id="ARBA00023136"/>
    </source>
</evidence>
<dbReference type="Pfam" id="PF00593">
    <property type="entry name" value="TonB_dep_Rec_b-barrel"/>
    <property type="match status" value="1"/>
</dbReference>
<accession>A0A370U856</accession>
<dbReference type="EMBL" id="QKRA01000005">
    <property type="protein sequence ID" value="RDL43954.1"/>
    <property type="molecule type" value="Genomic_DNA"/>
</dbReference>
<dbReference type="PANTHER" id="PTHR30069">
    <property type="entry name" value="TONB-DEPENDENT OUTER MEMBRANE RECEPTOR"/>
    <property type="match status" value="1"/>
</dbReference>
<keyword evidence="12" id="KW-0675">Receptor</keyword>
<keyword evidence="13" id="KW-1185">Reference proteome</keyword>
<comment type="caution">
    <text evidence="12">The sequence shown here is derived from an EMBL/GenBank/DDBJ whole genome shotgun (WGS) entry which is preliminary data.</text>
</comment>
<reference evidence="12 13" key="1">
    <citation type="submission" date="2018-06" db="EMBL/GenBank/DDBJ databases">
        <title>Marinomonas sp. YLB-05 draft genome sequence.</title>
        <authorList>
            <person name="Yu L."/>
            <person name="Tang X."/>
        </authorList>
    </citation>
    <scope>NUCLEOTIDE SEQUENCE [LARGE SCALE GENOMIC DNA]</scope>
    <source>
        <strain evidence="12 13">YLB-05</strain>
    </source>
</reference>
<evidence type="ECO:0000256" key="5">
    <source>
        <dbReference type="ARBA" id="ARBA00023077"/>
    </source>
</evidence>